<evidence type="ECO:0000313" key="2">
    <source>
        <dbReference type="EMBL" id="KAK7418930.1"/>
    </source>
</evidence>
<comment type="caution">
    <text evidence="2">The sequence shown here is derived from an EMBL/GenBank/DDBJ whole genome shotgun (WGS) entry which is preliminary data.</text>
</comment>
<dbReference type="Proteomes" id="UP001498476">
    <property type="component" value="Unassembled WGS sequence"/>
</dbReference>
<feature type="compositionally biased region" description="Basic and acidic residues" evidence="1">
    <location>
        <begin position="7"/>
        <end position="21"/>
    </location>
</feature>
<keyword evidence="3" id="KW-1185">Reference proteome</keyword>
<gene>
    <name evidence="2" type="ORF">QQX98_003633</name>
</gene>
<feature type="region of interest" description="Disordered" evidence="1">
    <location>
        <begin position="1"/>
        <end position="59"/>
    </location>
</feature>
<feature type="region of interest" description="Disordered" evidence="1">
    <location>
        <begin position="224"/>
        <end position="258"/>
    </location>
</feature>
<name>A0ABR1HCR0_9HYPO</name>
<protein>
    <recommendedName>
        <fullName evidence="4">C2H2-type domain-containing protein</fullName>
    </recommendedName>
</protein>
<sequence>MKRASSKKPDNGKRKVTGREDSETDDDAGDGHKEDQQGSERTVHGDQKPKDHLYRSHRQPKYRCGRCWQPFKDEQGYLEHQRTPEPCELQKMEYVEGFDAAQEQSLRSRKRANLEPSEAEKWKRVFTILFPHVLNDDIPSPFYEHNEMPQRPSGTQDSNSDYLAQCEDYMVKEVPQRLRQALGRELAQDLTIVEERLRRKAGECVKTLLEEVFQELRQKLRQVGSHAHGNSNARSKQSEVGDPLISVSESNPSEVSMLPPEGEYEAWLAGCGFDAADPLSLFGDAEICFHDGALLDNLMKSGGDGDGEGNKPLDSTYGSNSSG</sequence>
<proteinExistence type="predicted"/>
<organism evidence="2 3">
    <name type="scientific">Neonectria punicea</name>
    <dbReference type="NCBI Taxonomy" id="979145"/>
    <lineage>
        <taxon>Eukaryota</taxon>
        <taxon>Fungi</taxon>
        <taxon>Dikarya</taxon>
        <taxon>Ascomycota</taxon>
        <taxon>Pezizomycotina</taxon>
        <taxon>Sordariomycetes</taxon>
        <taxon>Hypocreomycetidae</taxon>
        <taxon>Hypocreales</taxon>
        <taxon>Nectriaceae</taxon>
        <taxon>Neonectria</taxon>
    </lineage>
</organism>
<reference evidence="2 3" key="1">
    <citation type="journal article" date="2025" name="Microbiol. Resour. Announc.">
        <title>Draft genome sequences for Neonectria magnoliae and Neonectria punicea, canker pathogens of Liriodendron tulipifera and Acer saccharum in West Virginia.</title>
        <authorList>
            <person name="Petronek H.M."/>
            <person name="Kasson M.T."/>
            <person name="Metheny A.M."/>
            <person name="Stauder C.M."/>
            <person name="Lovett B."/>
            <person name="Lynch S.C."/>
            <person name="Garnas J.R."/>
            <person name="Kasson L.R."/>
            <person name="Stajich J.E."/>
        </authorList>
    </citation>
    <scope>NUCLEOTIDE SEQUENCE [LARGE SCALE GENOMIC DNA]</scope>
    <source>
        <strain evidence="2 3">NRRL 64653</strain>
    </source>
</reference>
<feature type="region of interest" description="Disordered" evidence="1">
    <location>
        <begin position="300"/>
        <end position="323"/>
    </location>
</feature>
<feature type="compositionally biased region" description="Basic and acidic residues" evidence="1">
    <location>
        <begin position="29"/>
        <end position="54"/>
    </location>
</feature>
<dbReference type="PANTHER" id="PTHR38166">
    <property type="entry name" value="C2H2-TYPE DOMAIN-CONTAINING PROTEIN-RELATED"/>
    <property type="match status" value="1"/>
</dbReference>
<dbReference type="EMBL" id="JAZAVJ010000042">
    <property type="protein sequence ID" value="KAK7418930.1"/>
    <property type="molecule type" value="Genomic_DNA"/>
</dbReference>
<evidence type="ECO:0000313" key="3">
    <source>
        <dbReference type="Proteomes" id="UP001498476"/>
    </source>
</evidence>
<evidence type="ECO:0000256" key="1">
    <source>
        <dbReference type="SAM" id="MobiDB-lite"/>
    </source>
</evidence>
<evidence type="ECO:0008006" key="4">
    <source>
        <dbReference type="Google" id="ProtNLM"/>
    </source>
</evidence>
<dbReference type="PANTHER" id="PTHR38166:SF1">
    <property type="entry name" value="C2H2-TYPE DOMAIN-CONTAINING PROTEIN"/>
    <property type="match status" value="1"/>
</dbReference>
<accession>A0ABR1HCR0</accession>